<evidence type="ECO:0000313" key="4">
    <source>
        <dbReference type="Proteomes" id="UP000252733"/>
    </source>
</evidence>
<dbReference type="EMBL" id="QPIZ01000009">
    <property type="protein sequence ID" value="RCW36206.1"/>
    <property type="molecule type" value="Genomic_DNA"/>
</dbReference>
<feature type="transmembrane region" description="Helical" evidence="1">
    <location>
        <begin position="53"/>
        <end position="77"/>
    </location>
</feature>
<dbReference type="InterPro" id="IPR045670">
    <property type="entry name" value="DUF5916"/>
</dbReference>
<evidence type="ECO:0000313" key="3">
    <source>
        <dbReference type="EMBL" id="RCW36206.1"/>
    </source>
</evidence>
<keyword evidence="4" id="KW-1185">Reference proteome</keyword>
<dbReference type="AlphaFoldDB" id="A0A2T0XTQ8"/>
<feature type="transmembrane region" description="Helical" evidence="1">
    <location>
        <begin position="83"/>
        <end position="100"/>
    </location>
</feature>
<evidence type="ECO:0000256" key="1">
    <source>
        <dbReference type="SAM" id="Phobius"/>
    </source>
</evidence>
<organism evidence="3 4">
    <name type="scientific">Marinilabilia salmonicolor</name>
    <dbReference type="NCBI Taxonomy" id="989"/>
    <lineage>
        <taxon>Bacteria</taxon>
        <taxon>Pseudomonadati</taxon>
        <taxon>Bacteroidota</taxon>
        <taxon>Bacteroidia</taxon>
        <taxon>Marinilabiliales</taxon>
        <taxon>Marinilabiliaceae</taxon>
        <taxon>Marinilabilia</taxon>
    </lineage>
</organism>
<dbReference type="OrthoDB" id="9786766at2"/>
<keyword evidence="1" id="KW-1133">Transmembrane helix</keyword>
<sequence length="102" mass="11602">MALAFNNALSMRLRGRHYWSSVNNQEYYLLSEDGSLTSYGDMLRMPRLPYHRFVANSFNFILVFAIVFIALSCLFANSGKSLFSQPITIMIVLCVSSSLFKS</sequence>
<dbReference type="Proteomes" id="UP000252733">
    <property type="component" value="Unassembled WGS sequence"/>
</dbReference>
<protein>
    <recommendedName>
        <fullName evidence="2">DUF5916 domain-containing protein</fullName>
    </recommendedName>
</protein>
<feature type="domain" description="DUF5916" evidence="2">
    <location>
        <begin position="3"/>
        <end position="69"/>
    </location>
</feature>
<name>A0A2T0XTQ8_9BACT</name>
<gene>
    <name evidence="3" type="ORF">DFO77_109170</name>
</gene>
<dbReference type="Pfam" id="PF19313">
    <property type="entry name" value="DUF5916"/>
    <property type="match status" value="1"/>
</dbReference>
<evidence type="ECO:0000259" key="2">
    <source>
        <dbReference type="Pfam" id="PF19313"/>
    </source>
</evidence>
<keyword evidence="1" id="KW-0472">Membrane</keyword>
<reference evidence="3 4" key="1">
    <citation type="submission" date="2018-07" db="EMBL/GenBank/DDBJ databases">
        <title>Freshwater and sediment microbial communities from various areas in North America, analyzing microbe dynamics in response to fracking.</title>
        <authorList>
            <person name="Lamendella R."/>
        </authorList>
    </citation>
    <scope>NUCLEOTIDE SEQUENCE [LARGE SCALE GENOMIC DNA]</scope>
    <source>
        <strain evidence="3 4">160A</strain>
    </source>
</reference>
<proteinExistence type="predicted"/>
<keyword evidence="1" id="KW-0812">Transmembrane</keyword>
<comment type="caution">
    <text evidence="3">The sequence shown here is derived from an EMBL/GenBank/DDBJ whole genome shotgun (WGS) entry which is preliminary data.</text>
</comment>
<accession>A0A2T0XTQ8</accession>